<reference evidence="2" key="1">
    <citation type="submission" date="2016-10" db="EMBL/GenBank/DDBJ databases">
        <title>The complete genome sequence of the rumen bacterium Butyrivibrio hungatei MB2003.</title>
        <authorList>
            <person name="Palevich N."/>
            <person name="Kelly W.J."/>
            <person name="Leahy S.C."/>
            <person name="Altermann E."/>
            <person name="Rakonjac J."/>
            <person name="Attwood G.T."/>
        </authorList>
    </citation>
    <scope>NUCLEOTIDE SEQUENCE [LARGE SCALE GENOMIC DNA]</scope>
    <source>
        <strain evidence="2">MB2003</strain>
        <plasmid evidence="2">Plasmid pnp144</plasmid>
    </source>
</reference>
<dbReference type="RefSeq" id="WP_148661978.1">
    <property type="nucleotide sequence ID" value="NZ_CP017832.1"/>
</dbReference>
<dbReference type="EMBL" id="CP017832">
    <property type="protein sequence ID" value="AOZ97804.1"/>
    <property type="molecule type" value="Genomic_DNA"/>
</dbReference>
<organism evidence="1 2">
    <name type="scientific">Butyrivibrio hungatei</name>
    <dbReference type="NCBI Taxonomy" id="185008"/>
    <lineage>
        <taxon>Bacteria</taxon>
        <taxon>Bacillati</taxon>
        <taxon>Bacillota</taxon>
        <taxon>Clostridia</taxon>
        <taxon>Lachnospirales</taxon>
        <taxon>Lachnospiraceae</taxon>
        <taxon>Butyrivibrio</taxon>
    </lineage>
</organism>
<dbReference type="OrthoDB" id="9895039at2"/>
<dbReference type="KEGG" id="bhu:bhn_II005"/>
<dbReference type="AlphaFoldDB" id="A0A1D9P657"/>
<accession>A0A1D9P657</accession>
<name>A0A1D9P657_9FIRM</name>
<dbReference type="Proteomes" id="UP000179284">
    <property type="component" value="Plasmid pNP144"/>
</dbReference>
<proteinExistence type="predicted"/>
<evidence type="ECO:0000313" key="2">
    <source>
        <dbReference type="Proteomes" id="UP000179284"/>
    </source>
</evidence>
<keyword evidence="2" id="KW-1185">Reference proteome</keyword>
<geneLocation type="plasmid" evidence="2">
    <name>pnp144</name>
</geneLocation>
<gene>
    <name evidence="1" type="ORF">bhn_II005</name>
</gene>
<keyword evidence="1" id="KW-0614">Plasmid</keyword>
<evidence type="ECO:0000313" key="1">
    <source>
        <dbReference type="EMBL" id="AOZ97804.1"/>
    </source>
</evidence>
<sequence>MELSFDCKNLIGSRKVYIDTQKNNVIIDKNTPAAAGFIMRAMLNKGASVIVYGKNMDYYRYIYDIAPNYIYGVNGSELINKFSVPFIRNNTYSTAKRCKEVFKDYRQERIHDYMNIPSKKKFFDPNMFQSFFIIDTAGITKRKLIAESLLTSILEQAISSEPIHELCIFMDAPLKPLTSTCIETLKAAECMSNISFVSLYKKVPVLDKNDVLIEKNESKFSLNSSNKRFEVICNEKTTA</sequence>
<protein>
    <submittedName>
        <fullName evidence="1">Uncharacterized protein</fullName>
    </submittedName>
</protein>